<feature type="compositionally biased region" description="Basic and acidic residues" evidence="1">
    <location>
        <begin position="480"/>
        <end position="501"/>
    </location>
</feature>
<evidence type="ECO:0000313" key="3">
    <source>
        <dbReference type="EMBL" id="SCU75059.1"/>
    </source>
</evidence>
<accession>A0A1K0IQC6</accession>
<keyword evidence="2" id="KW-0472">Membrane</keyword>
<proteinExistence type="predicted"/>
<feature type="transmembrane region" description="Helical" evidence="2">
    <location>
        <begin position="305"/>
        <end position="327"/>
    </location>
</feature>
<feature type="region of interest" description="Disordered" evidence="1">
    <location>
        <begin position="478"/>
        <end position="501"/>
    </location>
</feature>
<name>A0A1K0IQC6_CUPNE</name>
<gene>
    <name evidence="3" type="ORF">CNECB9_2200016</name>
</gene>
<dbReference type="AlphaFoldDB" id="A0A1K0IQC6"/>
<keyword evidence="2" id="KW-0812">Transmembrane</keyword>
<evidence type="ECO:0000256" key="2">
    <source>
        <dbReference type="SAM" id="Phobius"/>
    </source>
</evidence>
<feature type="transmembrane region" description="Helical" evidence="2">
    <location>
        <begin position="9"/>
        <end position="28"/>
    </location>
</feature>
<reference evidence="3" key="1">
    <citation type="submission" date="2016-09" db="EMBL/GenBank/DDBJ databases">
        <authorList>
            <person name="Capua I."/>
            <person name="De Benedictis P."/>
            <person name="Joannis T."/>
            <person name="Lombin L.H."/>
            <person name="Cattoli G."/>
        </authorList>
    </citation>
    <scope>NUCLEOTIDE SEQUENCE</scope>
    <source>
        <strain evidence="3">B9</strain>
    </source>
</reference>
<feature type="region of interest" description="Disordered" evidence="1">
    <location>
        <begin position="186"/>
        <end position="210"/>
    </location>
</feature>
<evidence type="ECO:0000256" key="1">
    <source>
        <dbReference type="SAM" id="MobiDB-lite"/>
    </source>
</evidence>
<protein>
    <submittedName>
        <fullName evidence="3">Uncharacterized protein</fullName>
    </submittedName>
</protein>
<organism evidence="3">
    <name type="scientific">Cupriavidus necator</name>
    <name type="common">Alcaligenes eutrophus</name>
    <name type="synonym">Ralstonia eutropha</name>
    <dbReference type="NCBI Taxonomy" id="106590"/>
    <lineage>
        <taxon>Bacteria</taxon>
        <taxon>Pseudomonadati</taxon>
        <taxon>Pseudomonadota</taxon>
        <taxon>Betaproteobacteria</taxon>
        <taxon>Burkholderiales</taxon>
        <taxon>Burkholderiaceae</taxon>
        <taxon>Cupriavidus</taxon>
    </lineage>
</organism>
<sequence>MSHWINENLAALNSALALAVLLIVYLGNKFRIDFALMNLWYGLPLIGKIARLSRDTTRFAKDKSWTLSERTLCDDYKQFIHFTTEEEFNKRLTYLSKAHDLGRSPTPGWMMGLLCVLVLAEGLGFSYMLGTWMAGEGGSENARQLLMWAIVFVLCVIFVFVMHSAGHQLYRSNLIAKADSEWRGEGQPGKFASHNIKLNDPQDKDDAEPEYKQSVNRVGTSRSYFMVGVAVVIIVFVSIVSTVMRVKHLETERTAQTAVVAEGPSAGNPFDKLGQALPAELAQEQQKADDKAKADGHAAYADEGLAAFLMLAFIFAITQLVGIAGGYKWGFAGKESKAAYRGTRGFSTYDDYLAFFTPLMQVAQSKLQTLQQKMSERRANDGLRLEHAFDDYLMEARESRTRVAAARNVSQADIAPAAESLPATDTASVLARIDAMTAAGRKADAVALLQSLPDSVRNDVTAQLAERKAAQEAARLAAEQARKAEEEQDKEAERARLEALL</sequence>
<dbReference type="RefSeq" id="WP_340523126.1">
    <property type="nucleotide sequence ID" value="NZ_FMSH01000136.1"/>
</dbReference>
<keyword evidence="2" id="KW-1133">Transmembrane helix</keyword>
<dbReference type="EMBL" id="FMSH01000136">
    <property type="protein sequence ID" value="SCU75059.1"/>
    <property type="molecule type" value="Genomic_DNA"/>
</dbReference>
<feature type="transmembrane region" description="Helical" evidence="2">
    <location>
        <begin position="224"/>
        <end position="244"/>
    </location>
</feature>
<feature type="transmembrane region" description="Helical" evidence="2">
    <location>
        <begin position="109"/>
        <end position="133"/>
    </location>
</feature>
<feature type="transmembrane region" description="Helical" evidence="2">
    <location>
        <begin position="145"/>
        <end position="165"/>
    </location>
</feature>